<dbReference type="AlphaFoldDB" id="B8CPL7"/>
<evidence type="ECO:0000313" key="2">
    <source>
        <dbReference type="Proteomes" id="UP000000753"/>
    </source>
</evidence>
<accession>B8CPL7</accession>
<dbReference type="EMBL" id="CP000472">
    <property type="protein sequence ID" value="ACJ29593.1"/>
    <property type="molecule type" value="Genomic_DNA"/>
</dbReference>
<dbReference type="Pfam" id="PF20118">
    <property type="entry name" value="DUF6508"/>
    <property type="match status" value="1"/>
</dbReference>
<dbReference type="HOGENOM" id="CLU_2059821_0_0_6"/>
<dbReference type="KEGG" id="swp:swp_2867"/>
<dbReference type="OrthoDB" id="6265070at2"/>
<evidence type="ECO:0000313" key="1">
    <source>
        <dbReference type="EMBL" id="ACJ29593.1"/>
    </source>
</evidence>
<dbReference type="Proteomes" id="UP000000753">
    <property type="component" value="Chromosome"/>
</dbReference>
<organism evidence="1 2">
    <name type="scientific">Shewanella piezotolerans (strain WP3 / JCM 13877)</name>
    <dbReference type="NCBI Taxonomy" id="225849"/>
    <lineage>
        <taxon>Bacteria</taxon>
        <taxon>Pseudomonadati</taxon>
        <taxon>Pseudomonadota</taxon>
        <taxon>Gammaproteobacteria</taxon>
        <taxon>Alteromonadales</taxon>
        <taxon>Shewanellaceae</taxon>
        <taxon>Shewanella</taxon>
    </lineage>
</organism>
<keyword evidence="2" id="KW-1185">Reference proteome</keyword>
<dbReference type="RefSeq" id="WP_020912947.1">
    <property type="nucleotide sequence ID" value="NC_011566.1"/>
</dbReference>
<proteinExistence type="predicted"/>
<reference evidence="1 2" key="1">
    <citation type="journal article" date="2008" name="PLoS ONE">
        <title>Environmental adaptation: genomic analysis of the piezotolerant and psychrotolerant deep-sea iron reducing bacterium Shewanella piezotolerans WP3.</title>
        <authorList>
            <person name="Wang F."/>
            <person name="Wang J."/>
            <person name="Jian H."/>
            <person name="Zhang B."/>
            <person name="Li S."/>
            <person name="Wang F."/>
            <person name="Zeng X."/>
            <person name="Gao L."/>
            <person name="Bartlett D.H."/>
            <person name="Yu J."/>
            <person name="Hu S."/>
            <person name="Xiao X."/>
        </authorList>
    </citation>
    <scope>NUCLEOTIDE SEQUENCE [LARGE SCALE GENOMIC DNA]</scope>
    <source>
        <strain evidence="2">WP3 / JCM 13877</strain>
    </source>
</reference>
<gene>
    <name evidence="1" type="ordered locus">swp_2867</name>
</gene>
<name>B8CPL7_SHEPW</name>
<dbReference type="eggNOG" id="ENOG5031CX8">
    <property type="taxonomic scope" value="Bacteria"/>
</dbReference>
<sequence>MNNSTIQSHTTGLYKEYAQDLVIGNHFVSDKRLQEFVADLDRDGLLLESFKWDEWYNKSYMVDRPEYIADATLYECQLLVTAMSRLDRFSPGVLSNMRQQGVLNAIVERFRTLSFQPAV</sequence>
<protein>
    <submittedName>
        <fullName evidence="1">Uncharacterized protein</fullName>
    </submittedName>
</protein>
<dbReference type="InterPro" id="IPR045425">
    <property type="entry name" value="DUF6508"/>
</dbReference>